<dbReference type="STRING" id="1416806.CAL12_25465"/>
<dbReference type="AlphaFoldDB" id="A0A1W6YSD7"/>
<protein>
    <recommendedName>
        <fullName evidence="3">DUF1444 family protein</fullName>
    </recommendedName>
</protein>
<dbReference type="Proteomes" id="UP000194151">
    <property type="component" value="Chromosome"/>
</dbReference>
<evidence type="ECO:0000313" key="2">
    <source>
        <dbReference type="Proteomes" id="UP000194151"/>
    </source>
</evidence>
<reference evidence="1 2" key="1">
    <citation type="submission" date="2017-05" db="EMBL/GenBank/DDBJ databases">
        <title>Complete and WGS of Bordetella genogroups.</title>
        <authorList>
            <person name="Spilker T."/>
            <person name="LiPuma J."/>
        </authorList>
    </citation>
    <scope>NUCLEOTIDE SEQUENCE [LARGE SCALE GENOMIC DNA]</scope>
    <source>
        <strain evidence="1 2">AU19157</strain>
    </source>
</reference>
<keyword evidence="2" id="KW-1185">Reference proteome</keyword>
<evidence type="ECO:0008006" key="3">
    <source>
        <dbReference type="Google" id="ProtNLM"/>
    </source>
</evidence>
<sequence length="301" mass="33087">MYWRPCLAARPPRRPSMDDAMSLLKRLLTPRTSRTLDAAQFAQAYAEAARTRFPKDGVSVEPDVAGEAVQVRWSLPGGAQVTQSLGNAYTAYTKAPADLDAILAAHLDAAPAAAKPDAASRRAAILPVVKTRMWLTASTRQLQSAGAGDGDRFVAEPLTDDLMTVYVEDRPDAMSYVAPDHLADLDVARDALMPLARENLRRLLPQLTIEGDEGCYGVRLDGNYDASLVFLTEEWRDRVQIDGEPVVAIPAREELLVCGSNDRHGQNRIRNIAAHIMARSPYGLSALLYVWRDGVLTRYED</sequence>
<dbReference type="EMBL" id="CP021108">
    <property type="protein sequence ID" value="ARP83829.1"/>
    <property type="molecule type" value="Genomic_DNA"/>
</dbReference>
<proteinExistence type="predicted"/>
<organism evidence="1 2">
    <name type="scientific">Bordetella genomosp. 8</name>
    <dbReference type="NCBI Taxonomy" id="1416806"/>
    <lineage>
        <taxon>Bacteria</taxon>
        <taxon>Pseudomonadati</taxon>
        <taxon>Pseudomonadota</taxon>
        <taxon>Betaproteobacteria</taxon>
        <taxon>Burkholderiales</taxon>
        <taxon>Alcaligenaceae</taxon>
        <taxon>Bordetella</taxon>
    </lineage>
</organism>
<gene>
    <name evidence="1" type="ORF">CAL12_25465</name>
</gene>
<accession>A0A1W6YSD7</accession>
<dbReference type="KEGG" id="bgv:CAL12_25465"/>
<evidence type="ECO:0000313" key="1">
    <source>
        <dbReference type="EMBL" id="ARP83829.1"/>
    </source>
</evidence>
<name>A0A1W6YSD7_9BORD</name>